<gene>
    <name evidence="2" type="ORF">FHU37_002495</name>
</gene>
<dbReference type="Pfam" id="PF08241">
    <property type="entry name" value="Methyltransf_11"/>
    <property type="match status" value="1"/>
</dbReference>
<organism evidence="2 3">
    <name type="scientific">Allostreptomyces psammosilenae</name>
    <dbReference type="NCBI Taxonomy" id="1892865"/>
    <lineage>
        <taxon>Bacteria</taxon>
        <taxon>Bacillati</taxon>
        <taxon>Actinomycetota</taxon>
        <taxon>Actinomycetes</taxon>
        <taxon>Kitasatosporales</taxon>
        <taxon>Streptomycetaceae</taxon>
        <taxon>Allostreptomyces</taxon>
    </lineage>
</organism>
<reference evidence="2 3" key="1">
    <citation type="submission" date="2020-07" db="EMBL/GenBank/DDBJ databases">
        <title>Sequencing the genomes of 1000 actinobacteria strains.</title>
        <authorList>
            <person name="Klenk H.-P."/>
        </authorList>
    </citation>
    <scope>NUCLEOTIDE SEQUENCE [LARGE SCALE GENOMIC DNA]</scope>
    <source>
        <strain evidence="2 3">DSM 42178</strain>
    </source>
</reference>
<evidence type="ECO:0000313" key="3">
    <source>
        <dbReference type="Proteomes" id="UP000567795"/>
    </source>
</evidence>
<sequence>MTHSAEPSATTDPAVLTGAAYRDGSGLAARRSLYDWQTPRHDLPGIVAEALTGVRGAVADVGCGSGAVLRRLAQARPDLTLIGVDLSAGILSGVPVPVAVADVEHLPFSDGRLGAALALHMLYHARDIPAAVAELRRVVAPGGLVVVSTNSGTDKRELDQLWRRASGDVLGVPEGPSRVTLSSRFRLEDAQVLLADHFASVRVLPLPGTITVTDPEPVIAHLASYRAWAAQAGVPFDATIQRAREILDEHIRTNGCFTITCLGGILICA</sequence>
<dbReference type="RefSeq" id="WP_179814273.1">
    <property type="nucleotide sequence ID" value="NZ_JACBZD010000001.1"/>
</dbReference>
<dbReference type="InterPro" id="IPR029063">
    <property type="entry name" value="SAM-dependent_MTases_sf"/>
</dbReference>
<keyword evidence="2" id="KW-0489">Methyltransferase</keyword>
<dbReference type="Gene3D" id="3.40.50.150">
    <property type="entry name" value="Vaccinia Virus protein VP39"/>
    <property type="match status" value="1"/>
</dbReference>
<dbReference type="CDD" id="cd02440">
    <property type="entry name" value="AdoMet_MTases"/>
    <property type="match status" value="1"/>
</dbReference>
<evidence type="ECO:0000313" key="2">
    <source>
        <dbReference type="EMBL" id="NYI05552.1"/>
    </source>
</evidence>
<dbReference type="GO" id="GO:0008757">
    <property type="term" value="F:S-adenosylmethionine-dependent methyltransferase activity"/>
    <property type="evidence" value="ECO:0007669"/>
    <property type="project" value="InterPro"/>
</dbReference>
<proteinExistence type="predicted"/>
<keyword evidence="3" id="KW-1185">Reference proteome</keyword>
<keyword evidence="2" id="KW-0808">Transferase</keyword>
<dbReference type="Proteomes" id="UP000567795">
    <property type="component" value="Unassembled WGS sequence"/>
</dbReference>
<dbReference type="AlphaFoldDB" id="A0A853A4Y1"/>
<dbReference type="EMBL" id="JACBZD010000001">
    <property type="protein sequence ID" value="NYI05552.1"/>
    <property type="molecule type" value="Genomic_DNA"/>
</dbReference>
<accession>A0A853A4Y1</accession>
<dbReference type="InterPro" id="IPR013216">
    <property type="entry name" value="Methyltransf_11"/>
</dbReference>
<comment type="caution">
    <text evidence="2">The sequence shown here is derived from an EMBL/GenBank/DDBJ whole genome shotgun (WGS) entry which is preliminary data.</text>
</comment>
<protein>
    <submittedName>
        <fullName evidence="2">SAM-dependent methyltransferase</fullName>
    </submittedName>
</protein>
<name>A0A853A4Y1_9ACTN</name>
<dbReference type="SUPFAM" id="SSF53335">
    <property type="entry name" value="S-adenosyl-L-methionine-dependent methyltransferases"/>
    <property type="match status" value="1"/>
</dbReference>
<dbReference type="GO" id="GO:0032259">
    <property type="term" value="P:methylation"/>
    <property type="evidence" value="ECO:0007669"/>
    <property type="project" value="UniProtKB-KW"/>
</dbReference>
<evidence type="ECO:0000259" key="1">
    <source>
        <dbReference type="Pfam" id="PF08241"/>
    </source>
</evidence>
<feature type="domain" description="Methyltransferase type 11" evidence="1">
    <location>
        <begin position="60"/>
        <end position="147"/>
    </location>
</feature>
<dbReference type="PANTHER" id="PTHR43591">
    <property type="entry name" value="METHYLTRANSFERASE"/>
    <property type="match status" value="1"/>
</dbReference>